<accession>A0ABT2GRN4</accession>
<dbReference type="RefSeq" id="WP_259508233.1">
    <property type="nucleotide sequence ID" value="NZ_JANLCM010000002.1"/>
</dbReference>
<reference evidence="2" key="1">
    <citation type="submission" date="2022-08" db="EMBL/GenBank/DDBJ databases">
        <authorList>
            <person name="Deng Y."/>
            <person name="Han X.-F."/>
            <person name="Zhang Y.-Q."/>
        </authorList>
    </citation>
    <scope>NUCLEOTIDE SEQUENCE</scope>
    <source>
        <strain evidence="2">CPCC 205763</strain>
    </source>
</reference>
<evidence type="ECO:0000313" key="2">
    <source>
        <dbReference type="EMBL" id="MCS5718885.1"/>
    </source>
</evidence>
<name>A0ABT2GRN4_9MICO</name>
<comment type="caution">
    <text evidence="2">The sequence shown here is derived from an EMBL/GenBank/DDBJ whole genome shotgun (WGS) entry which is preliminary data.</text>
</comment>
<protein>
    <recommendedName>
        <fullName evidence="4">Adhesin domain-containing protein</fullName>
    </recommendedName>
</protein>
<feature type="compositionally biased region" description="Low complexity" evidence="1">
    <location>
        <begin position="294"/>
        <end position="312"/>
    </location>
</feature>
<proteinExistence type="predicted"/>
<evidence type="ECO:0000256" key="1">
    <source>
        <dbReference type="SAM" id="MobiDB-lite"/>
    </source>
</evidence>
<sequence length="312" mass="32202">MVLEKWIVDGPKVIDIELVRSLKVGLIGGQIDIIGHDEPGARIEVHSVTGKDLKISIDGDLLEIDHPQLRWDNFIEVFKSWRGNARADISLMVPRDVALKFGVISASALISGLTTDARISTVTGEVVIDAVTGDLDINTVSGEVSIRDHRGLVNAHTVSGDIAASGAIRRFSSDGVSGEVFVDTTGTPDEIQNNTVSGDLTVRFDSDVAARYNVNSVSGALQLGSSTIKGLRGGGYNGHTGDLDGRWTEFRANSVSGNITVIFRDDTATADATGTTAGDATGTTAGGATGTTAGGATSSATGTATTSEGASA</sequence>
<feature type="compositionally biased region" description="Gly residues" evidence="1">
    <location>
        <begin position="284"/>
        <end position="293"/>
    </location>
</feature>
<evidence type="ECO:0000313" key="3">
    <source>
        <dbReference type="Proteomes" id="UP001165584"/>
    </source>
</evidence>
<keyword evidence="3" id="KW-1185">Reference proteome</keyword>
<dbReference type="Proteomes" id="UP001165584">
    <property type="component" value="Unassembled WGS sequence"/>
</dbReference>
<gene>
    <name evidence="2" type="ORF">N1027_12140</name>
</gene>
<organism evidence="2 3">
    <name type="scientific">Herbiconiux aconitum</name>
    <dbReference type="NCBI Taxonomy" id="2970913"/>
    <lineage>
        <taxon>Bacteria</taxon>
        <taxon>Bacillati</taxon>
        <taxon>Actinomycetota</taxon>
        <taxon>Actinomycetes</taxon>
        <taxon>Micrococcales</taxon>
        <taxon>Microbacteriaceae</taxon>
        <taxon>Herbiconiux</taxon>
    </lineage>
</organism>
<evidence type="ECO:0008006" key="4">
    <source>
        <dbReference type="Google" id="ProtNLM"/>
    </source>
</evidence>
<dbReference type="EMBL" id="JANLCM010000002">
    <property type="protein sequence ID" value="MCS5718885.1"/>
    <property type="molecule type" value="Genomic_DNA"/>
</dbReference>
<feature type="region of interest" description="Disordered" evidence="1">
    <location>
        <begin position="274"/>
        <end position="312"/>
    </location>
</feature>
<feature type="compositionally biased region" description="Low complexity" evidence="1">
    <location>
        <begin position="274"/>
        <end position="283"/>
    </location>
</feature>